<evidence type="ECO:0000256" key="1">
    <source>
        <dbReference type="ARBA" id="ARBA00022729"/>
    </source>
</evidence>
<dbReference type="SUPFAM" id="SSF50998">
    <property type="entry name" value="Quinoprotein alcohol dehydrogenase-like"/>
    <property type="match status" value="1"/>
</dbReference>
<protein>
    <recommendedName>
        <fullName evidence="2">Secretion system C-terminal sorting domain-containing protein</fullName>
    </recommendedName>
</protein>
<accession>A0ABP7G8P5</accession>
<gene>
    <name evidence="3" type="ORF">GCM10022423_07660</name>
</gene>
<dbReference type="InterPro" id="IPR011047">
    <property type="entry name" value="Quinoprotein_ADH-like_sf"/>
</dbReference>
<dbReference type="NCBIfam" id="TIGR04183">
    <property type="entry name" value="Por_Secre_tail"/>
    <property type="match status" value="1"/>
</dbReference>
<dbReference type="EMBL" id="BAABDU010000003">
    <property type="protein sequence ID" value="GAA3759272.1"/>
    <property type="molecule type" value="Genomic_DNA"/>
</dbReference>
<proteinExistence type="predicted"/>
<evidence type="ECO:0000313" key="3">
    <source>
        <dbReference type="EMBL" id="GAA3759272.1"/>
    </source>
</evidence>
<comment type="caution">
    <text evidence="3">The sequence shown here is derived from an EMBL/GenBank/DDBJ whole genome shotgun (WGS) entry which is preliminary data.</text>
</comment>
<name>A0ABP7G8P5_9FLAO</name>
<dbReference type="Gene3D" id="2.60.40.10">
    <property type="entry name" value="Immunoglobulins"/>
    <property type="match status" value="2"/>
</dbReference>
<dbReference type="Proteomes" id="UP001500748">
    <property type="component" value="Unassembled WGS sequence"/>
</dbReference>
<feature type="domain" description="Secretion system C-terminal sorting" evidence="2">
    <location>
        <begin position="1091"/>
        <end position="1159"/>
    </location>
</feature>
<dbReference type="InterPro" id="IPR013783">
    <property type="entry name" value="Ig-like_fold"/>
</dbReference>
<keyword evidence="4" id="KW-1185">Reference proteome</keyword>
<keyword evidence="1" id="KW-0732">Signal</keyword>
<evidence type="ECO:0000259" key="2">
    <source>
        <dbReference type="Pfam" id="PF18962"/>
    </source>
</evidence>
<dbReference type="InterPro" id="IPR026444">
    <property type="entry name" value="Secre_tail"/>
</dbReference>
<sequence length="1163" mass="128860">MFNIHFSFSQWVNLDTGLTDNLTGVVFFGNNGLVSGEKGLYFTTNGGQGAESWQQFKIIDNAGNAIIYDNTKFTHCYAEDSGSASTGIVFACGQNTLTSQAIIMKIELPALKYEILYVGAINSKLNNISYSRINGEYVAVGNNGLVVTFNASKIKDAVKLSDDDFTSISFYNSKCKIAANGKLFYFEYFDNKYNFQEMKTPNSTNNAVAYGTGLYNNGRSYAVGDRFLHFNIYNELYNNHTNYYNGVLNAKCISANSDSEYIGTDHGIYYNYGNNVLEWQTTSLNYSINSFWKQVANAAIYACGNSGVILKTVNGGGERVPYVNISSLTGVCVGDNLKLDGIRGATSSCKWFVNDVQVSTVCGSVFYSFKTAGNYDIKYIVKNSYGIESTDTKKIYISPIPIINLPVKISDNILCKSESIDVEIQNSEVGVVYTLRRNGDAGSYGTSGPGNGHTISFKSNLISKTGDYYLQAKNGDAACYKEFNDRIHITVEHTQADFYADIINANPDEKVTFYEKAIDAQNYKWDFLPNASLLTSGLAQDKTSFSKEGNTKIDLEVWSDNGCYDKIEKDGPYIYKDSETSNNCWALINDGVDSQWNGYEYEGNYGLTSTEDGFLVSGGFNDQIFDSKIGVKPNFRNKIGSFLTKYDRKGVLKWMLSTEHALTNRDRDIIFSSVVDHDGNIYICGTHDGTFIDNKGERIKVSVVTGANVNYGYIMKLDKQGKLIWILNSETSGPLAKKLYIDNDNNLITTINLNSAYTNQYQLYFNGVKSTMINQPMETTQADNLTLLKISPLGNVIWYAGITLYHVNSAGIESLGIDKDNNIYFGGNYEFDLKLYSAGNNAAPQVLKRFAGYGQRMFLVKYNKDGILQWKTRSSTENNEIKNNVTFGSMVTDKEGNNYITGSNNCTNANAMHVFENADGSITQNNIGSFFLTKVNSAGKCEWITGSKYANSGGNKIIKDNNKLHIIGGISETGDFIIGNGQSYKLTMSNYDFFMATYDLSGNLKKITANGDNRNHINVPLINIYDFFKAEDGSFYLCANMRANNYTSFGSVITTNEIDGTVIHFNEDCGIVKYESTLSTDDFVKTSNAVVYPNPTSGKISVDLKSYTGGGTIQLYDTNGTKLTEKVFSDSSKTDLMINGSTGVYFVKIKADEKTQTFKVLKQ</sequence>
<dbReference type="Pfam" id="PF18962">
    <property type="entry name" value="Por_Secre_tail"/>
    <property type="match status" value="1"/>
</dbReference>
<reference evidence="4" key="1">
    <citation type="journal article" date="2019" name="Int. J. Syst. Evol. Microbiol.">
        <title>The Global Catalogue of Microorganisms (GCM) 10K type strain sequencing project: providing services to taxonomists for standard genome sequencing and annotation.</title>
        <authorList>
            <consortium name="The Broad Institute Genomics Platform"/>
            <consortium name="The Broad Institute Genome Sequencing Center for Infectious Disease"/>
            <person name="Wu L."/>
            <person name="Ma J."/>
        </authorList>
    </citation>
    <scope>NUCLEOTIDE SEQUENCE [LARGE SCALE GENOMIC DNA]</scope>
    <source>
        <strain evidence="4">JCM 17337</strain>
    </source>
</reference>
<evidence type="ECO:0000313" key="4">
    <source>
        <dbReference type="Proteomes" id="UP001500748"/>
    </source>
</evidence>
<organism evidence="3 4">
    <name type="scientific">Flavobacterium ginsengiterrae</name>
    <dbReference type="NCBI Taxonomy" id="871695"/>
    <lineage>
        <taxon>Bacteria</taxon>
        <taxon>Pseudomonadati</taxon>
        <taxon>Bacteroidota</taxon>
        <taxon>Flavobacteriia</taxon>
        <taxon>Flavobacteriales</taxon>
        <taxon>Flavobacteriaceae</taxon>
        <taxon>Flavobacterium</taxon>
    </lineage>
</organism>